<dbReference type="RefSeq" id="WP_068988220.1">
    <property type="nucleotide sequence ID" value="NZ_CP012418.1"/>
</dbReference>
<dbReference type="STRING" id="1144748.KS2013_19"/>
<dbReference type="Proteomes" id="UP000094147">
    <property type="component" value="Chromosome"/>
</dbReference>
<name>A0A1B3B7I6_9GAMM</name>
<keyword evidence="3" id="KW-1185">Reference proteome</keyword>
<proteinExistence type="predicted"/>
<evidence type="ECO:0000256" key="1">
    <source>
        <dbReference type="SAM" id="SignalP"/>
    </source>
</evidence>
<reference evidence="3" key="1">
    <citation type="submission" date="2015-08" db="EMBL/GenBank/DDBJ databases">
        <authorList>
            <person name="Kim K.M."/>
        </authorList>
    </citation>
    <scope>NUCLEOTIDE SEQUENCE [LARGE SCALE GENOMIC DNA]</scope>
    <source>
        <strain evidence="3">KCTC 23892</strain>
    </source>
</reference>
<dbReference type="AlphaFoldDB" id="A0A1B3B7I6"/>
<feature type="chain" id="PRO_5008543959" evidence="1">
    <location>
        <begin position="20"/>
        <end position="428"/>
    </location>
</feature>
<gene>
    <name evidence="2" type="ORF">KS2013_19</name>
</gene>
<accession>A0A1B3B7I6</accession>
<feature type="signal peptide" evidence="1">
    <location>
        <begin position="1"/>
        <end position="19"/>
    </location>
</feature>
<dbReference type="KEGG" id="ksd:KS2013_19"/>
<keyword evidence="1" id="KW-0732">Signal</keyword>
<organism evidence="2 3">
    <name type="scientific">Kangiella sediminilitoris</name>
    <dbReference type="NCBI Taxonomy" id="1144748"/>
    <lineage>
        <taxon>Bacteria</taxon>
        <taxon>Pseudomonadati</taxon>
        <taxon>Pseudomonadota</taxon>
        <taxon>Gammaproteobacteria</taxon>
        <taxon>Kangiellales</taxon>
        <taxon>Kangiellaceae</taxon>
        <taxon>Kangiella</taxon>
    </lineage>
</organism>
<evidence type="ECO:0000313" key="3">
    <source>
        <dbReference type="Proteomes" id="UP000094147"/>
    </source>
</evidence>
<sequence length="428" mass="49379" precursor="true">MARPAILMAMLGLSLVGNAAEDEFDAWGDDWAEEEQSNWLWGGFVEAAYGQRLQTDSWFDNKKTLSELRSHLEADYTGDNFDFSFRGDLWYDDVINETELDIRELSVSFSAFGNTDFKIGRQISTWGTGDLLFLNDMFPKDWKSFFSGREDTYLKAPADAIRITSYFDAVNVDIVWTPIFTEDRYIDGERYSFFSPLAGQNIGGQDLINPVEPDENMGNSEIALRLYKNIEGTEYALYGYRGFDKQPVGLTPNLEPTFYRRNVFGASVRGNVLDGLYNLETAYHDSVNDSNGSNPLIQNSQWRLLAGYESELMARLTLGVQYYLEWTQKYDELIANSPTPQFEPEERRNVITTRLTYRAPKDKWVWSLFAFYSPTDDDSYIRPSVNYRLSDEWQFTAGANIFNGQQQHTFFGQFEDATNAYVRVRYNF</sequence>
<evidence type="ECO:0000313" key="2">
    <source>
        <dbReference type="EMBL" id="AOE48751.1"/>
    </source>
</evidence>
<protein>
    <submittedName>
        <fullName evidence="2">Uncharacterized protein</fullName>
    </submittedName>
</protein>
<dbReference type="PATRIC" id="fig|1144748.3.peg.19"/>
<dbReference type="EMBL" id="CP012418">
    <property type="protein sequence ID" value="AOE48751.1"/>
    <property type="molecule type" value="Genomic_DNA"/>
</dbReference>